<proteinExistence type="predicted"/>
<dbReference type="InterPro" id="IPR011990">
    <property type="entry name" value="TPR-like_helical_dom_sf"/>
</dbReference>
<keyword evidence="1" id="KW-0732">Signal</keyword>
<dbReference type="InterPro" id="IPR017689">
    <property type="entry name" value="BamD"/>
</dbReference>
<sequence length="281" mass="32537">MKSKIQKLQKTSINFMMSKKIVSLLLMVVLFVSCSEYQKALKSEDIAVKYDMASKLYDAGKYNDAIRLIEQIAPTYRGKPQAEKLFYMFSQSYYKTKQYYLAAYQFESFVSGYPKSEKIQEAAFLGAKSFSTLSPVYSLDQTDTFKAIDKLQDFIDSYPNSEYFAEANTILKGLNEKIEQKVYENAKGYNTILDYKSAMVALENFITDYPGTHFKEDALFYKYDSAYQLGINSIPSKMEERLIIAKTAYSNLIKFKEDTKYKKLADQMLVRIETDLQQFTK</sequence>
<evidence type="ECO:0000256" key="1">
    <source>
        <dbReference type="ARBA" id="ARBA00022729"/>
    </source>
</evidence>
<dbReference type="Pfam" id="PF13525">
    <property type="entry name" value="YfiO"/>
    <property type="match status" value="1"/>
</dbReference>
<evidence type="ECO:0000256" key="2">
    <source>
        <dbReference type="ARBA" id="ARBA00023136"/>
    </source>
</evidence>
<organism evidence="5 6">
    <name type="scientific">Flavobacterium cellulosilyticum</name>
    <dbReference type="NCBI Taxonomy" id="2541731"/>
    <lineage>
        <taxon>Bacteria</taxon>
        <taxon>Pseudomonadati</taxon>
        <taxon>Bacteroidota</taxon>
        <taxon>Flavobacteriia</taxon>
        <taxon>Flavobacteriales</taxon>
        <taxon>Flavobacteriaceae</taxon>
        <taxon>Flavobacterium</taxon>
    </lineage>
</organism>
<dbReference type="Gene3D" id="1.25.40.10">
    <property type="entry name" value="Tetratricopeptide repeat domain"/>
    <property type="match status" value="1"/>
</dbReference>
<dbReference type="EMBL" id="SMFK01000003">
    <property type="protein sequence ID" value="TDD98006.1"/>
    <property type="molecule type" value="Genomic_DNA"/>
</dbReference>
<feature type="domain" description="Outer membrane lipoprotein BamD-like" evidence="4">
    <location>
        <begin position="50"/>
        <end position="235"/>
    </location>
</feature>
<keyword evidence="6" id="KW-1185">Reference proteome</keyword>
<name>A0A4R5CG71_9FLAO</name>
<dbReference type="NCBIfam" id="TIGR03302">
    <property type="entry name" value="OM_YfiO"/>
    <property type="match status" value="1"/>
</dbReference>
<gene>
    <name evidence="5" type="primary">bamD</name>
    <name evidence="5" type="ORF">E0F76_07885</name>
</gene>
<protein>
    <submittedName>
        <fullName evidence="5">Outer membrane protein assembly factor BamD</fullName>
    </submittedName>
</protein>
<evidence type="ECO:0000313" key="6">
    <source>
        <dbReference type="Proteomes" id="UP000295479"/>
    </source>
</evidence>
<dbReference type="PROSITE" id="PS51257">
    <property type="entry name" value="PROKAR_LIPOPROTEIN"/>
    <property type="match status" value="1"/>
</dbReference>
<dbReference type="OrthoDB" id="9770761at2"/>
<keyword evidence="3" id="KW-0998">Cell outer membrane</keyword>
<dbReference type="AlphaFoldDB" id="A0A4R5CG71"/>
<evidence type="ECO:0000259" key="4">
    <source>
        <dbReference type="Pfam" id="PF13525"/>
    </source>
</evidence>
<keyword evidence="2" id="KW-0472">Membrane</keyword>
<dbReference type="Proteomes" id="UP000295479">
    <property type="component" value="Unassembled WGS sequence"/>
</dbReference>
<reference evidence="5 6" key="1">
    <citation type="submission" date="2019-03" db="EMBL/GenBank/DDBJ databases">
        <title>Flavobacterium AR-3-4 sp. nov. isolated from arctic soil.</title>
        <authorList>
            <person name="Chaudhary D.K."/>
        </authorList>
    </citation>
    <scope>NUCLEOTIDE SEQUENCE [LARGE SCALE GENOMIC DNA]</scope>
    <source>
        <strain evidence="5 6">AR-3-4</strain>
    </source>
</reference>
<evidence type="ECO:0000313" key="5">
    <source>
        <dbReference type="EMBL" id="TDD98006.1"/>
    </source>
</evidence>
<dbReference type="InterPro" id="IPR039565">
    <property type="entry name" value="BamD-like"/>
</dbReference>
<evidence type="ECO:0000256" key="3">
    <source>
        <dbReference type="ARBA" id="ARBA00023237"/>
    </source>
</evidence>
<accession>A0A4R5CG71</accession>
<dbReference type="SUPFAM" id="SSF48452">
    <property type="entry name" value="TPR-like"/>
    <property type="match status" value="1"/>
</dbReference>
<comment type="caution">
    <text evidence="5">The sequence shown here is derived from an EMBL/GenBank/DDBJ whole genome shotgun (WGS) entry which is preliminary data.</text>
</comment>